<dbReference type="eggNOG" id="COG0834">
    <property type="taxonomic scope" value="Bacteria"/>
</dbReference>
<dbReference type="EMBL" id="ATLK01000001">
    <property type="protein sequence ID" value="KFF31339.1"/>
    <property type="molecule type" value="Genomic_DNA"/>
</dbReference>
<dbReference type="Proteomes" id="UP000028730">
    <property type="component" value="Unassembled WGS sequence"/>
</dbReference>
<dbReference type="PANTHER" id="PTHR35936:SF17">
    <property type="entry name" value="ARGININE-BINDING EXTRACELLULAR PROTEIN ARTP"/>
    <property type="match status" value="1"/>
</dbReference>
<keyword evidence="1" id="KW-0732">Signal</keyword>
<keyword evidence="6" id="KW-1185">Reference proteome</keyword>
<dbReference type="SMART" id="SM00062">
    <property type="entry name" value="PBPb"/>
    <property type="match status" value="1"/>
</dbReference>
<name>A0A080N676_9BIFI</name>
<evidence type="ECO:0000259" key="4">
    <source>
        <dbReference type="SMART" id="SM00079"/>
    </source>
</evidence>
<evidence type="ECO:0000313" key="6">
    <source>
        <dbReference type="Proteomes" id="UP000028730"/>
    </source>
</evidence>
<dbReference type="OrthoDB" id="8454826at2"/>
<feature type="compositionally biased region" description="Low complexity" evidence="2">
    <location>
        <begin position="31"/>
        <end position="40"/>
    </location>
</feature>
<feature type="region of interest" description="Disordered" evidence="2">
    <location>
        <begin position="31"/>
        <end position="51"/>
    </location>
</feature>
<dbReference type="InterPro" id="IPR001638">
    <property type="entry name" value="Solute-binding_3/MltF_N"/>
</dbReference>
<accession>A0A080N676</accession>
<dbReference type="CDD" id="cd13530">
    <property type="entry name" value="PBP2_peptides_like"/>
    <property type="match status" value="1"/>
</dbReference>
<dbReference type="SMART" id="SM00079">
    <property type="entry name" value="PBPe"/>
    <property type="match status" value="1"/>
</dbReference>
<dbReference type="GO" id="GO:0016020">
    <property type="term" value="C:membrane"/>
    <property type="evidence" value="ECO:0007669"/>
    <property type="project" value="InterPro"/>
</dbReference>
<dbReference type="GO" id="GO:0015276">
    <property type="term" value="F:ligand-gated monoatomic ion channel activity"/>
    <property type="evidence" value="ECO:0007669"/>
    <property type="project" value="InterPro"/>
</dbReference>
<dbReference type="InterPro" id="IPR001320">
    <property type="entry name" value="Iontro_rcpt_C"/>
</dbReference>
<dbReference type="Gene3D" id="3.40.190.10">
    <property type="entry name" value="Periplasmic binding protein-like II"/>
    <property type="match status" value="2"/>
</dbReference>
<dbReference type="RefSeq" id="WP_044087179.1">
    <property type="nucleotide sequence ID" value="NZ_ATLK01000001.1"/>
</dbReference>
<dbReference type="SUPFAM" id="SSF53850">
    <property type="entry name" value="Periplasmic binding protein-like II"/>
    <property type="match status" value="1"/>
</dbReference>
<dbReference type="AlphaFoldDB" id="A0A080N676"/>
<evidence type="ECO:0000256" key="1">
    <source>
        <dbReference type="ARBA" id="ARBA00022729"/>
    </source>
</evidence>
<evidence type="ECO:0000256" key="2">
    <source>
        <dbReference type="SAM" id="MobiDB-lite"/>
    </source>
</evidence>
<gene>
    <name evidence="5" type="ORF">BBOMB_0686</name>
</gene>
<feature type="domain" description="Ionotropic glutamate receptor C-terminal" evidence="4">
    <location>
        <begin position="60"/>
        <end position="286"/>
    </location>
</feature>
<organism evidence="5 6">
    <name type="scientific">Bifidobacterium bombi DSM 19703</name>
    <dbReference type="NCBI Taxonomy" id="1341695"/>
    <lineage>
        <taxon>Bacteria</taxon>
        <taxon>Bacillati</taxon>
        <taxon>Actinomycetota</taxon>
        <taxon>Actinomycetes</taxon>
        <taxon>Bifidobacteriales</taxon>
        <taxon>Bifidobacteriaceae</taxon>
        <taxon>Bifidobacterium</taxon>
    </lineage>
</organism>
<evidence type="ECO:0000313" key="5">
    <source>
        <dbReference type="EMBL" id="KFF31339.1"/>
    </source>
</evidence>
<reference evidence="5 6" key="1">
    <citation type="journal article" date="2014" name="Appl. Environ. Microbiol.">
        <title>Genomic encyclopedia of type strains of the genus Bifidobacterium.</title>
        <authorList>
            <person name="Milani C."/>
            <person name="Lugli G.A."/>
            <person name="Duranti S."/>
            <person name="Turroni F."/>
            <person name="Bottacini F."/>
            <person name="Mangifesta M."/>
            <person name="Sanchez B."/>
            <person name="Viappiani A."/>
            <person name="Mancabelli L."/>
            <person name="Taminiau B."/>
            <person name="Delcenserie V."/>
            <person name="Barrangou R."/>
            <person name="Margolles A."/>
            <person name="van Sinderen D."/>
            <person name="Ventura M."/>
        </authorList>
    </citation>
    <scope>NUCLEOTIDE SEQUENCE [LARGE SCALE GENOMIC DNA]</scope>
    <source>
        <strain evidence="5 6">DSM 19703</strain>
    </source>
</reference>
<proteinExistence type="predicted"/>
<dbReference type="PANTHER" id="PTHR35936">
    <property type="entry name" value="MEMBRANE-BOUND LYTIC MUREIN TRANSGLYCOSYLASE F"/>
    <property type="match status" value="1"/>
</dbReference>
<comment type="caution">
    <text evidence="5">The sequence shown here is derived from an EMBL/GenBank/DDBJ whole genome shotgun (WGS) entry which is preliminary data.</text>
</comment>
<dbReference type="Pfam" id="PF00497">
    <property type="entry name" value="SBP_bac_3"/>
    <property type="match status" value="1"/>
</dbReference>
<protein>
    <submittedName>
        <fullName evidence="5">Amino acid ABC transporter, solute-binding protein</fullName>
    </submittedName>
</protein>
<dbReference type="STRING" id="1341695.BBOMB_0686"/>
<sequence length="295" mass="31560">MSVLHNHFSRVATAAVGAALLTLTMAGCGSSGGDSDAVSGNDERTASTSDVRQLTVTPGKLTIATGEPAYAPWVLNDKPESGEGYEAALSYELAGRMGFKKGDVKWVRTTFDDATAPGTKNWDLNIQQFSITPERKQAVDFSPSYYNVKQSIVVRKSGKYTKAASVKDFREASVGAMVGSTSLDFAQSKIKQDIKIFNDNAALAQALDSDQIDAIVLDTPTAVDVVKENQVKNAVVVGQIPGSDDPEGTGYVLPKGSKLTREVTKTVNAMKKDGTLGALQEKWLKEYTTDIPVLK</sequence>
<evidence type="ECO:0000259" key="3">
    <source>
        <dbReference type="SMART" id="SM00062"/>
    </source>
</evidence>
<feature type="domain" description="Solute-binding protein family 3/N-terminal" evidence="3">
    <location>
        <begin position="60"/>
        <end position="287"/>
    </location>
</feature>